<evidence type="ECO:0000313" key="3">
    <source>
        <dbReference type="Proteomes" id="UP000274271"/>
    </source>
</evidence>
<protein>
    <recommendedName>
        <fullName evidence="4">Lipocalin-like domain-containing protein</fullName>
    </recommendedName>
</protein>
<evidence type="ECO:0008006" key="4">
    <source>
        <dbReference type="Google" id="ProtNLM"/>
    </source>
</evidence>
<evidence type="ECO:0000313" key="2">
    <source>
        <dbReference type="EMBL" id="RRB14022.1"/>
    </source>
</evidence>
<keyword evidence="1" id="KW-0732">Signal</keyword>
<accession>A0A3P1CL11</accession>
<feature type="signal peptide" evidence="1">
    <location>
        <begin position="1"/>
        <end position="22"/>
    </location>
</feature>
<gene>
    <name evidence="2" type="ORF">EHT87_17400</name>
</gene>
<comment type="caution">
    <text evidence="2">The sequence shown here is derived from an EMBL/GenBank/DDBJ whole genome shotgun (WGS) entry which is preliminary data.</text>
</comment>
<keyword evidence="3" id="KW-1185">Reference proteome</keyword>
<feature type="chain" id="PRO_5018164565" description="Lipocalin-like domain-containing protein" evidence="1">
    <location>
        <begin position="23"/>
        <end position="190"/>
    </location>
</feature>
<dbReference type="OrthoDB" id="964964at2"/>
<evidence type="ECO:0000256" key="1">
    <source>
        <dbReference type="SAM" id="SignalP"/>
    </source>
</evidence>
<dbReference type="EMBL" id="RQJP01000003">
    <property type="protein sequence ID" value="RRB14022.1"/>
    <property type="molecule type" value="Genomic_DNA"/>
</dbReference>
<dbReference type="Proteomes" id="UP000274271">
    <property type="component" value="Unassembled WGS sequence"/>
</dbReference>
<reference evidence="2 3" key="1">
    <citation type="submission" date="2018-11" db="EMBL/GenBank/DDBJ databases">
        <authorList>
            <person name="Zhou Z."/>
            <person name="Wang G."/>
        </authorList>
    </citation>
    <scope>NUCLEOTIDE SEQUENCE [LARGE SCALE GENOMIC DNA]</scope>
    <source>
        <strain evidence="2 3">KCTC42998</strain>
    </source>
</reference>
<name>A0A3P1CL11_9BACT</name>
<sequence>MKWSLFLLLMCMACSKRYTLTANLNNSYWFASGEATEIHTEENKTCLTDRFSIIVRTDLPFSPQSLKVTPKVTGCVGQCTPTQMLGFYQLPLKKGYYNLALPDTCLPTKTAKSETSFTVAIATLHVMDTQMGSPQKYYQFKQGDKGWVKVTKLNRAAGKVKGQFDVTLTGPDGQSIHLKSGKFSSKLITQ</sequence>
<proteinExistence type="predicted"/>
<organism evidence="2 3">
    <name type="scientific">Larkinella knui</name>
    <dbReference type="NCBI Taxonomy" id="2025310"/>
    <lineage>
        <taxon>Bacteria</taxon>
        <taxon>Pseudomonadati</taxon>
        <taxon>Bacteroidota</taxon>
        <taxon>Cytophagia</taxon>
        <taxon>Cytophagales</taxon>
        <taxon>Spirosomataceae</taxon>
        <taxon>Larkinella</taxon>
    </lineage>
</organism>
<dbReference type="RefSeq" id="WP_124907918.1">
    <property type="nucleotide sequence ID" value="NZ_RQJP01000003.1"/>
</dbReference>
<dbReference type="AlphaFoldDB" id="A0A3P1CL11"/>